<evidence type="ECO:0000256" key="4">
    <source>
        <dbReference type="ARBA" id="ARBA00023136"/>
    </source>
</evidence>
<evidence type="ECO:0000313" key="7">
    <source>
        <dbReference type="Proteomes" id="UP000887565"/>
    </source>
</evidence>
<dbReference type="Gene3D" id="1.20.1070.10">
    <property type="entry name" value="Rhodopsin 7-helix transmembrane proteins"/>
    <property type="match status" value="1"/>
</dbReference>
<dbReference type="CDD" id="cd00637">
    <property type="entry name" value="7tm_classA_rhodopsin-like"/>
    <property type="match status" value="1"/>
</dbReference>
<dbReference type="SUPFAM" id="SSF81321">
    <property type="entry name" value="Family A G protein-coupled receptor-like"/>
    <property type="match status" value="1"/>
</dbReference>
<evidence type="ECO:0000256" key="1">
    <source>
        <dbReference type="ARBA" id="ARBA00004141"/>
    </source>
</evidence>
<dbReference type="GO" id="GO:0016020">
    <property type="term" value="C:membrane"/>
    <property type="evidence" value="ECO:0007669"/>
    <property type="project" value="UniProtKB-SubCell"/>
</dbReference>
<evidence type="ECO:0000256" key="5">
    <source>
        <dbReference type="SAM" id="Phobius"/>
    </source>
</evidence>
<sequence length="363" mass="41339">MMSNYNGSNFSIVCSMLRDGLQDGILSLQQTALVYISPFAVILNSAVIYYLIMNKLFNKNFKLLLGSLSFFNIIFTCSVLINGVRLLTFYSHNPCDLIMTFYLCSKINSLVVATVIVIPFTLLALSIERLCASILYRQYDDMKSAALPATLLAFVLIMTLVVVLPAFIQDPLPDELALRSCDSIIIKNYGSSLYKVLLIVSAESISMFIFIYIHFSDRKKYHIFTINQAANRLKIRYQLTFNIQVNKALLPSTLVGVPCYTIGNLFMFASSTAMYKEQKVYSNFVIILATIFSILQPMILFWCNKWFKEPLSKDMNRIFKFLVQSRMKNKVGGAERGAAINIDNKKADQTTVKYFDDLDKMWN</sequence>
<evidence type="ECO:0000256" key="2">
    <source>
        <dbReference type="ARBA" id="ARBA00022692"/>
    </source>
</evidence>
<organism evidence="7 8">
    <name type="scientific">Romanomermis culicivorax</name>
    <name type="common">Nematode worm</name>
    <dbReference type="NCBI Taxonomy" id="13658"/>
    <lineage>
        <taxon>Eukaryota</taxon>
        <taxon>Metazoa</taxon>
        <taxon>Ecdysozoa</taxon>
        <taxon>Nematoda</taxon>
        <taxon>Enoplea</taxon>
        <taxon>Dorylaimia</taxon>
        <taxon>Mermithida</taxon>
        <taxon>Mermithoidea</taxon>
        <taxon>Mermithidae</taxon>
        <taxon>Romanomermis</taxon>
    </lineage>
</organism>
<dbReference type="InterPro" id="IPR019408">
    <property type="entry name" value="7TM_GPCR_serpentine_rcpt_Srab"/>
</dbReference>
<feature type="transmembrane region" description="Helical" evidence="5">
    <location>
        <begin position="196"/>
        <end position="215"/>
    </location>
</feature>
<evidence type="ECO:0000259" key="6">
    <source>
        <dbReference type="PROSITE" id="PS50262"/>
    </source>
</evidence>
<feature type="transmembrane region" description="Helical" evidence="5">
    <location>
        <begin position="32"/>
        <end position="52"/>
    </location>
</feature>
<comment type="subcellular location">
    <subcellularLocation>
        <location evidence="1">Membrane</location>
        <topology evidence="1">Multi-pass membrane protein</topology>
    </subcellularLocation>
</comment>
<dbReference type="InterPro" id="IPR053286">
    <property type="entry name" value="Nematode_rcpt-like_srab"/>
</dbReference>
<keyword evidence="3 5" id="KW-1133">Transmembrane helix</keyword>
<dbReference type="AlphaFoldDB" id="A0A915HW88"/>
<feature type="transmembrane region" description="Helical" evidence="5">
    <location>
        <begin position="64"/>
        <end position="87"/>
    </location>
</feature>
<proteinExistence type="predicted"/>
<feature type="domain" description="G-protein coupled receptors family 1 profile" evidence="6">
    <location>
        <begin position="43"/>
        <end position="300"/>
    </location>
</feature>
<dbReference type="Proteomes" id="UP000887565">
    <property type="component" value="Unplaced"/>
</dbReference>
<feature type="transmembrane region" description="Helical" evidence="5">
    <location>
        <begin position="107"/>
        <end position="125"/>
    </location>
</feature>
<dbReference type="WBParaSite" id="nRc.2.0.1.t06159-RA">
    <property type="protein sequence ID" value="nRc.2.0.1.t06159-RA"/>
    <property type="gene ID" value="nRc.2.0.1.g06159"/>
</dbReference>
<dbReference type="PROSITE" id="PS50262">
    <property type="entry name" value="G_PROTEIN_RECEP_F1_2"/>
    <property type="match status" value="1"/>
</dbReference>
<reference evidence="8" key="1">
    <citation type="submission" date="2022-11" db="UniProtKB">
        <authorList>
            <consortium name="WormBaseParasite"/>
        </authorList>
    </citation>
    <scope>IDENTIFICATION</scope>
</reference>
<feature type="transmembrane region" description="Helical" evidence="5">
    <location>
        <begin position="146"/>
        <end position="168"/>
    </location>
</feature>
<keyword evidence="7" id="KW-1185">Reference proteome</keyword>
<dbReference type="PANTHER" id="PTHR46561">
    <property type="entry name" value="SERPENTINE RECEPTOR, CLASS AB (CLASS A-LIKE)-RELATED"/>
    <property type="match status" value="1"/>
</dbReference>
<feature type="transmembrane region" description="Helical" evidence="5">
    <location>
        <begin position="281"/>
        <end position="303"/>
    </location>
</feature>
<dbReference type="InterPro" id="IPR017452">
    <property type="entry name" value="GPCR_Rhodpsn_7TM"/>
</dbReference>
<dbReference type="OMA" id="CHNTIVQ"/>
<feature type="transmembrane region" description="Helical" evidence="5">
    <location>
        <begin position="248"/>
        <end position="269"/>
    </location>
</feature>
<accession>A0A915HW88</accession>
<keyword evidence="4 5" id="KW-0472">Membrane</keyword>
<dbReference type="Pfam" id="PF10292">
    <property type="entry name" value="7TM_GPCR_Srab"/>
    <property type="match status" value="1"/>
</dbReference>
<dbReference type="PANTHER" id="PTHR46561:SF11">
    <property type="entry name" value="SERPENTINE RECEPTOR CLASS ALPHA_BETA-14"/>
    <property type="match status" value="1"/>
</dbReference>
<evidence type="ECO:0000256" key="3">
    <source>
        <dbReference type="ARBA" id="ARBA00022989"/>
    </source>
</evidence>
<protein>
    <submittedName>
        <fullName evidence="8">G-protein coupled receptors family 1 profile domain-containing protein</fullName>
    </submittedName>
</protein>
<keyword evidence="2 5" id="KW-0812">Transmembrane</keyword>
<evidence type="ECO:0000313" key="8">
    <source>
        <dbReference type="WBParaSite" id="nRc.2.0.1.t06159-RA"/>
    </source>
</evidence>
<name>A0A915HW88_ROMCU</name>